<reference evidence="5" key="1">
    <citation type="submission" date="2023-06" db="EMBL/GenBank/DDBJ databases">
        <title>Reference genome for the Northern bat (Eptesicus nilssonii), a most northern bat species.</title>
        <authorList>
            <person name="Laine V.N."/>
            <person name="Pulliainen A.T."/>
            <person name="Lilley T.M."/>
        </authorList>
    </citation>
    <scope>NUCLEOTIDE SEQUENCE</scope>
    <source>
        <strain evidence="5">BLF_Eptnil</strain>
        <tissue evidence="5">Kidney</tissue>
    </source>
</reference>
<gene>
    <name evidence="5" type="ORF">QTO34_007622</name>
</gene>
<comment type="subcellular location">
    <subcellularLocation>
        <location evidence="1">Cytoplasm</location>
    </subcellularLocation>
</comment>
<accession>A0AA40HIN5</accession>
<keyword evidence="6" id="KW-1185">Reference proteome</keyword>
<evidence type="ECO:0000313" key="5">
    <source>
        <dbReference type="EMBL" id="KAK1331945.1"/>
    </source>
</evidence>
<keyword evidence="4" id="KW-0597">Phosphoprotein</keyword>
<dbReference type="Pfam" id="PF10248">
    <property type="entry name" value="Mlf1IP"/>
    <property type="match status" value="1"/>
</dbReference>
<dbReference type="Proteomes" id="UP001177744">
    <property type="component" value="Unassembled WGS sequence"/>
</dbReference>
<evidence type="ECO:0000256" key="3">
    <source>
        <dbReference type="ARBA" id="ARBA00022490"/>
    </source>
</evidence>
<comment type="similarity">
    <text evidence="2">Belongs to the MLF family.</text>
</comment>
<dbReference type="GO" id="GO:0005737">
    <property type="term" value="C:cytoplasm"/>
    <property type="evidence" value="ECO:0007669"/>
    <property type="project" value="UniProtKB-SubCell"/>
</dbReference>
<dbReference type="InterPro" id="IPR019376">
    <property type="entry name" value="Myeloid_leukemia_factor"/>
</dbReference>
<evidence type="ECO:0000313" key="6">
    <source>
        <dbReference type="Proteomes" id="UP001177744"/>
    </source>
</evidence>
<dbReference type="AlphaFoldDB" id="A0AA40HIN5"/>
<name>A0AA40HIN5_CNENI</name>
<organism evidence="5 6">
    <name type="scientific">Cnephaeus nilssonii</name>
    <name type="common">Northern bat</name>
    <name type="synonym">Eptesicus nilssonii</name>
    <dbReference type="NCBI Taxonomy" id="3371016"/>
    <lineage>
        <taxon>Eukaryota</taxon>
        <taxon>Metazoa</taxon>
        <taxon>Chordata</taxon>
        <taxon>Craniata</taxon>
        <taxon>Vertebrata</taxon>
        <taxon>Euteleostomi</taxon>
        <taxon>Mammalia</taxon>
        <taxon>Eutheria</taxon>
        <taxon>Laurasiatheria</taxon>
        <taxon>Chiroptera</taxon>
        <taxon>Yangochiroptera</taxon>
        <taxon>Vespertilionidae</taxon>
        <taxon>Cnephaeus</taxon>
    </lineage>
</organism>
<dbReference type="EMBL" id="JAULJE010000019">
    <property type="protein sequence ID" value="KAK1331945.1"/>
    <property type="molecule type" value="Genomic_DNA"/>
</dbReference>
<protein>
    <submittedName>
        <fullName evidence="5">Uncharacterized protein</fullName>
    </submittedName>
</protein>
<keyword evidence="3" id="KW-0963">Cytoplasm</keyword>
<evidence type="ECO:0000256" key="1">
    <source>
        <dbReference type="ARBA" id="ARBA00004496"/>
    </source>
</evidence>
<evidence type="ECO:0000256" key="4">
    <source>
        <dbReference type="ARBA" id="ARBA00022553"/>
    </source>
</evidence>
<proteinExistence type="inferred from homology"/>
<comment type="caution">
    <text evidence="5">The sequence shown here is derived from an EMBL/GenBank/DDBJ whole genome shotgun (WGS) entry which is preliminary data.</text>
</comment>
<evidence type="ECO:0000256" key="2">
    <source>
        <dbReference type="ARBA" id="ARBA00008332"/>
    </source>
</evidence>
<sequence length="111" mass="12426">MLEMLGGFTDMVGIMNNMIGNMEHMTAECNYQTFSSSTVISYSNMGDGTPKVYQMSGMHSAPGRTKETPRTMWHLDSRLEQMSTGHHITDPAHILQCSQSHCTGDQEQQDH</sequence>